<keyword evidence="2" id="KW-0573">Peptidoglycan synthesis</keyword>
<gene>
    <name evidence="2" type="primary">gatD</name>
    <name evidence="4" type="ORF">FHX42_001966</name>
</gene>
<comment type="catalytic activity">
    <reaction evidence="2">
        <text>beta-D-GlcNAc-(1-&gt;4)-Mur2Ac(oyl-L-Ala-gamma-D-Glu-L-Lys-D-Ala-D-Ala)-di-trans,octa-cis-undecaprenyl diphosphate + L-glutamine + ATP + H2O = beta-D-GlcNAc-(1-&gt;4)-Mur2Ac(oyl-L-Ala-D-isoglutaminyl-L-Lys-D-Ala-D-Ala)-di-trans,octa-cis-undecaprenyl diphosphate + L-glutamate + ADP + phosphate + H(+)</text>
        <dbReference type="Rhea" id="RHEA:57928"/>
        <dbReference type="ChEBI" id="CHEBI:15377"/>
        <dbReference type="ChEBI" id="CHEBI:15378"/>
        <dbReference type="ChEBI" id="CHEBI:29985"/>
        <dbReference type="ChEBI" id="CHEBI:30616"/>
        <dbReference type="ChEBI" id="CHEBI:43474"/>
        <dbReference type="ChEBI" id="CHEBI:58359"/>
        <dbReference type="ChEBI" id="CHEBI:60033"/>
        <dbReference type="ChEBI" id="CHEBI:62233"/>
        <dbReference type="ChEBI" id="CHEBI:456216"/>
        <dbReference type="EC" id="6.3.5.13"/>
    </reaction>
</comment>
<dbReference type="Gene3D" id="3.40.50.880">
    <property type="match status" value="1"/>
</dbReference>
<dbReference type="EMBL" id="JACGWZ010000002">
    <property type="protein sequence ID" value="MBA8824619.1"/>
    <property type="molecule type" value="Genomic_DNA"/>
</dbReference>
<comment type="function">
    <text evidence="2">The lipid II isoglutaminyl synthase complex catalyzes the formation of alpha-D-isoglutamine in the cell wall lipid II stem peptide. The GatD subunit catalyzes the hydrolysis of glutamine to glutamate and ammonia. The resulting ammonia molecule is channeled to the active site of MurT.</text>
</comment>
<evidence type="ECO:0000313" key="4">
    <source>
        <dbReference type="EMBL" id="MBA8824619.1"/>
    </source>
</evidence>
<dbReference type="GO" id="GO:0009252">
    <property type="term" value="P:peptidoglycan biosynthetic process"/>
    <property type="evidence" value="ECO:0007669"/>
    <property type="project" value="UniProtKB-UniRule"/>
</dbReference>
<comment type="pathway">
    <text evidence="2">Cell wall biogenesis; peptidoglycan biosynthesis.</text>
</comment>
<dbReference type="GO" id="GO:0009236">
    <property type="term" value="P:cobalamin biosynthetic process"/>
    <property type="evidence" value="ECO:0007669"/>
    <property type="project" value="InterPro"/>
</dbReference>
<keyword evidence="2" id="KW-0133">Cell shape</keyword>
<keyword evidence="1 2" id="KW-0315">Glutamine amidotransferase</keyword>
<feature type="active site" description="Nucleophile" evidence="2">
    <location>
        <position position="95"/>
    </location>
</feature>
<evidence type="ECO:0000256" key="1">
    <source>
        <dbReference type="ARBA" id="ARBA00022962"/>
    </source>
</evidence>
<dbReference type="InterPro" id="IPR043702">
    <property type="entry name" value="Lipid_II_synth_GatD"/>
</dbReference>
<evidence type="ECO:0000259" key="3">
    <source>
        <dbReference type="Pfam" id="PF07685"/>
    </source>
</evidence>
<feature type="active site" evidence="2">
    <location>
        <position position="193"/>
    </location>
</feature>
<comment type="subunit">
    <text evidence="2">Forms a heterodimer with MurT.</text>
</comment>
<dbReference type="InterPro" id="IPR011698">
    <property type="entry name" value="GATase_3"/>
</dbReference>
<evidence type="ECO:0000313" key="5">
    <source>
        <dbReference type="Proteomes" id="UP000569329"/>
    </source>
</evidence>
<keyword evidence="2" id="KW-0436">Ligase</keyword>
<protein>
    <recommendedName>
        <fullName evidence="2">Lipid II isoglutaminyl synthase (glutamine-hydrolyzing) subunit GatD</fullName>
        <ecNumber evidence="2">6.3.5.13</ecNumber>
    </recommendedName>
    <alternativeName>
        <fullName evidence="2">Lipid II isoglutaminyl synthase glutaminase subunit</fullName>
        <ecNumber evidence="2">3.5.1.2</ecNumber>
    </alternativeName>
</protein>
<dbReference type="EC" id="6.3.5.13" evidence="2"/>
<name>A0A839DV27_9PSEU</name>
<comment type="catalytic activity">
    <reaction evidence="2">
        <text>L-glutamine + H2O = L-glutamate + NH4(+)</text>
        <dbReference type="Rhea" id="RHEA:15889"/>
        <dbReference type="ChEBI" id="CHEBI:15377"/>
        <dbReference type="ChEBI" id="CHEBI:28938"/>
        <dbReference type="ChEBI" id="CHEBI:29985"/>
        <dbReference type="ChEBI" id="CHEBI:58359"/>
        <dbReference type="EC" id="3.5.1.2"/>
    </reaction>
</comment>
<dbReference type="UniPathway" id="UPA00219"/>
<dbReference type="InterPro" id="IPR029062">
    <property type="entry name" value="Class_I_gatase-like"/>
</dbReference>
<keyword evidence="2" id="KW-0961">Cell wall biogenesis/degradation</keyword>
<dbReference type="GO" id="GO:0004359">
    <property type="term" value="F:glutaminase activity"/>
    <property type="evidence" value="ECO:0007669"/>
    <property type="project" value="UniProtKB-UniRule"/>
</dbReference>
<dbReference type="HAMAP" id="MF_02213">
    <property type="entry name" value="Lipid_II_synth_GatD"/>
    <property type="match status" value="1"/>
</dbReference>
<dbReference type="Pfam" id="PF07685">
    <property type="entry name" value="GATase_3"/>
    <property type="match status" value="1"/>
</dbReference>
<dbReference type="GO" id="GO:0008360">
    <property type="term" value="P:regulation of cell shape"/>
    <property type="evidence" value="ECO:0007669"/>
    <property type="project" value="UniProtKB-KW"/>
</dbReference>
<dbReference type="RefSeq" id="WP_182543864.1">
    <property type="nucleotide sequence ID" value="NZ_JACGWZ010000002.1"/>
</dbReference>
<dbReference type="InterPro" id="IPR033949">
    <property type="entry name" value="CobQ_GATase1"/>
</dbReference>
<dbReference type="EC" id="3.5.1.2" evidence="2"/>
<dbReference type="CDD" id="cd01750">
    <property type="entry name" value="GATase1_CobQ"/>
    <property type="match status" value="1"/>
</dbReference>
<feature type="domain" description="CobB/CobQ-like glutamine amidotransferase" evidence="3">
    <location>
        <begin position="8"/>
        <end position="200"/>
    </location>
</feature>
<keyword evidence="2" id="KW-0378">Hydrolase</keyword>
<keyword evidence="5" id="KW-1185">Reference proteome</keyword>
<proteinExistence type="inferred from homology"/>
<organism evidence="4 5">
    <name type="scientific">Halosaccharopolyspora lacisalsi</name>
    <dbReference type="NCBI Taxonomy" id="1000566"/>
    <lineage>
        <taxon>Bacteria</taxon>
        <taxon>Bacillati</taxon>
        <taxon>Actinomycetota</taxon>
        <taxon>Actinomycetes</taxon>
        <taxon>Pseudonocardiales</taxon>
        <taxon>Pseudonocardiaceae</taxon>
        <taxon>Halosaccharopolyspora</taxon>
    </lineage>
</organism>
<dbReference type="GO" id="GO:0071555">
    <property type="term" value="P:cell wall organization"/>
    <property type="evidence" value="ECO:0007669"/>
    <property type="project" value="UniProtKB-KW"/>
</dbReference>
<dbReference type="PROSITE" id="PS51274">
    <property type="entry name" value="GATASE_COBBQ"/>
    <property type="match status" value="1"/>
</dbReference>
<comment type="caution">
    <text evidence="4">The sequence shown here is derived from an EMBL/GenBank/DDBJ whole genome shotgun (WGS) entry which is preliminary data.</text>
</comment>
<dbReference type="AlphaFoldDB" id="A0A839DV27"/>
<dbReference type="PANTHER" id="PTHR21343">
    <property type="entry name" value="DETHIOBIOTIN SYNTHETASE"/>
    <property type="match status" value="1"/>
</dbReference>
<reference evidence="4 5" key="1">
    <citation type="submission" date="2020-07" db="EMBL/GenBank/DDBJ databases">
        <title>Sequencing the genomes of 1000 actinobacteria strains.</title>
        <authorList>
            <person name="Klenk H.-P."/>
        </authorList>
    </citation>
    <scope>NUCLEOTIDE SEQUENCE [LARGE SCALE GENOMIC DNA]</scope>
    <source>
        <strain evidence="4 5">DSM 45975</strain>
    </source>
</reference>
<sequence>MTKESVLRIALVLPDLLGTYGDRGNALVLAKRSSWRGTPAEIVTVLSSSEAVPDSCDIYLVGGGEDVAQHAAVRFLRDGGLRRATQAGAPVLGICGGLQVLGTGFRTGDGSYHEGLGLIDVVTEPGASRAIGEVVTESSVDGIGVLTGFENHLGRSRIAEGVQPLGQVVHGIGNGYDAVEGAVSGHVVCTYLHGPVLARNPVLADTMLEWAVGRPLEPLPEIDEIEELRAERTNRIKFRSRHPNAQRSQ</sequence>
<dbReference type="Proteomes" id="UP000569329">
    <property type="component" value="Unassembled WGS sequence"/>
</dbReference>
<accession>A0A839DV27</accession>
<comment type="similarity">
    <text evidence="2">Belongs to the CobB/CobQ family. GatD subfamily.</text>
</comment>
<feature type="binding site" evidence="2">
    <location>
        <position position="129"/>
    </location>
    <ligand>
        <name>substrate</name>
    </ligand>
</feature>
<dbReference type="SUPFAM" id="SSF52317">
    <property type="entry name" value="Class I glutamine amidotransferase-like"/>
    <property type="match status" value="1"/>
</dbReference>
<dbReference type="GO" id="GO:0140282">
    <property type="term" value="F:carbon-nitrogen ligase activity on lipid II"/>
    <property type="evidence" value="ECO:0007669"/>
    <property type="project" value="UniProtKB-UniRule"/>
</dbReference>
<dbReference type="PANTHER" id="PTHR21343:SF9">
    <property type="entry name" value="LIPID II ISOGLUTAMINYL SYNTHASE (GLUTAMINE-HYDROLYZING) SUBUNIT GATD"/>
    <property type="match status" value="1"/>
</dbReference>
<evidence type="ECO:0000256" key="2">
    <source>
        <dbReference type="HAMAP-Rule" id="MF_02213"/>
    </source>
</evidence>